<comment type="caution">
    <text evidence="1">The sequence shown here is derived from an EMBL/GenBank/DDBJ whole genome shotgun (WGS) entry which is preliminary data.</text>
</comment>
<protein>
    <recommendedName>
        <fullName evidence="3">Helitron helicase-like domain-containing protein</fullName>
    </recommendedName>
</protein>
<sequence length="293" mass="33004">MAARREYRDPETRHDLGPMNVACAHCGALHWIDERVAASSKHAPEFGICCNHGKVQLEGLHQPPEPLHRLLVGNDAQAQEFRSHITQYNSALAFTSLGVSDDKNINKHGPNAWVFRILGNLRHLSSALTAPDGVSPSYAQLYMYDPSVALQQRMNRNSNLRRDTMQALQTMLTLFHPYAAIYKQAYEILEDVGDVEEAEVRLRVMPGQDHRRYNLPTAEEVAVILPGDGSAGDGRDIILRNRQVNGAPMQRISDIHPAYAPLYYVLLFPHGEHGWHPDIYLDEPEKAHPQRLS</sequence>
<proteinExistence type="predicted"/>
<dbReference type="AlphaFoldDB" id="A0AAD7BL02"/>
<dbReference type="PANTHER" id="PTHR45786:SF74">
    <property type="entry name" value="ATP-DEPENDENT DNA HELICASE"/>
    <property type="match status" value="1"/>
</dbReference>
<evidence type="ECO:0008006" key="3">
    <source>
        <dbReference type="Google" id="ProtNLM"/>
    </source>
</evidence>
<evidence type="ECO:0000313" key="1">
    <source>
        <dbReference type="EMBL" id="KAJ7624194.1"/>
    </source>
</evidence>
<dbReference type="EMBL" id="JARKIE010000614">
    <property type="protein sequence ID" value="KAJ7624194.1"/>
    <property type="molecule type" value="Genomic_DNA"/>
</dbReference>
<gene>
    <name evidence="1" type="ORF">B0H17DRAFT_1288432</name>
</gene>
<reference evidence="1" key="1">
    <citation type="submission" date="2023-03" db="EMBL/GenBank/DDBJ databases">
        <title>Massive genome expansion in bonnet fungi (Mycena s.s.) driven by repeated elements and novel gene families across ecological guilds.</title>
        <authorList>
            <consortium name="Lawrence Berkeley National Laboratory"/>
            <person name="Harder C.B."/>
            <person name="Miyauchi S."/>
            <person name="Viragh M."/>
            <person name="Kuo A."/>
            <person name="Thoen E."/>
            <person name="Andreopoulos B."/>
            <person name="Lu D."/>
            <person name="Skrede I."/>
            <person name="Drula E."/>
            <person name="Henrissat B."/>
            <person name="Morin E."/>
            <person name="Kohler A."/>
            <person name="Barry K."/>
            <person name="LaButti K."/>
            <person name="Morin E."/>
            <person name="Salamov A."/>
            <person name="Lipzen A."/>
            <person name="Mereny Z."/>
            <person name="Hegedus B."/>
            <person name="Baldrian P."/>
            <person name="Stursova M."/>
            <person name="Weitz H."/>
            <person name="Taylor A."/>
            <person name="Grigoriev I.V."/>
            <person name="Nagy L.G."/>
            <person name="Martin F."/>
            <person name="Kauserud H."/>
        </authorList>
    </citation>
    <scope>NUCLEOTIDE SEQUENCE</scope>
    <source>
        <strain evidence="1">CBHHK067</strain>
    </source>
</reference>
<dbReference type="Proteomes" id="UP001221757">
    <property type="component" value="Unassembled WGS sequence"/>
</dbReference>
<keyword evidence="2" id="KW-1185">Reference proteome</keyword>
<name>A0AAD7BL02_MYCRO</name>
<accession>A0AAD7BL02</accession>
<evidence type="ECO:0000313" key="2">
    <source>
        <dbReference type="Proteomes" id="UP001221757"/>
    </source>
</evidence>
<organism evidence="1 2">
    <name type="scientific">Mycena rosella</name>
    <name type="common">Pink bonnet</name>
    <name type="synonym">Agaricus rosellus</name>
    <dbReference type="NCBI Taxonomy" id="1033263"/>
    <lineage>
        <taxon>Eukaryota</taxon>
        <taxon>Fungi</taxon>
        <taxon>Dikarya</taxon>
        <taxon>Basidiomycota</taxon>
        <taxon>Agaricomycotina</taxon>
        <taxon>Agaricomycetes</taxon>
        <taxon>Agaricomycetidae</taxon>
        <taxon>Agaricales</taxon>
        <taxon>Marasmiineae</taxon>
        <taxon>Mycenaceae</taxon>
        <taxon>Mycena</taxon>
    </lineage>
</organism>
<dbReference type="PANTHER" id="PTHR45786">
    <property type="entry name" value="DNA BINDING PROTEIN-LIKE"/>
    <property type="match status" value="1"/>
</dbReference>